<name>A0ABR8NTH9_9MICO</name>
<feature type="transmembrane region" description="Helical" evidence="1">
    <location>
        <begin position="169"/>
        <end position="186"/>
    </location>
</feature>
<feature type="transmembrane region" description="Helical" evidence="1">
    <location>
        <begin position="68"/>
        <end position="88"/>
    </location>
</feature>
<keyword evidence="1" id="KW-0812">Transmembrane</keyword>
<dbReference type="InterPro" id="IPR014509">
    <property type="entry name" value="YjdF-like"/>
</dbReference>
<dbReference type="EMBL" id="JACXZS010000016">
    <property type="protein sequence ID" value="MBD3943757.1"/>
    <property type="molecule type" value="Genomic_DNA"/>
</dbReference>
<sequence>MLPKAVQRSLLLALPFQVGALALAIVLRAVGLPSQVLLTALLALSMWAPAASELLFRTTLPRALQLHYLIFITLGPFAGSALNVYAAIADWDTLIHFDSGVLVAWLGMLWVRRVEERVQAPLPAWFGLAVIQLTTMAFAAMWEICEFASDHLIGTVSQNGSLDDTMTDIMAGTVGGLFAIALLLILRRPRTLAPGSLLRSGRHRREVAEEAPTAGEH</sequence>
<keyword evidence="1" id="KW-1133">Transmembrane helix</keyword>
<dbReference type="Pfam" id="PF09997">
    <property type="entry name" value="DUF2238"/>
    <property type="match status" value="1"/>
</dbReference>
<keyword evidence="1" id="KW-0472">Membrane</keyword>
<evidence type="ECO:0008006" key="4">
    <source>
        <dbReference type="Google" id="ProtNLM"/>
    </source>
</evidence>
<organism evidence="2 3">
    <name type="scientific">Microbacterium helvum</name>
    <dbReference type="NCBI Taxonomy" id="2773713"/>
    <lineage>
        <taxon>Bacteria</taxon>
        <taxon>Bacillati</taxon>
        <taxon>Actinomycetota</taxon>
        <taxon>Actinomycetes</taxon>
        <taxon>Micrococcales</taxon>
        <taxon>Microbacteriaceae</taxon>
        <taxon>Microbacterium</taxon>
    </lineage>
</organism>
<protein>
    <recommendedName>
        <fullName evidence="4">DUF2238 domain-containing protein</fullName>
    </recommendedName>
</protein>
<evidence type="ECO:0000256" key="1">
    <source>
        <dbReference type="SAM" id="Phobius"/>
    </source>
</evidence>
<dbReference type="RefSeq" id="WP_191173354.1">
    <property type="nucleotide sequence ID" value="NZ_JACXZS010000016.1"/>
</dbReference>
<gene>
    <name evidence="2" type="ORF">IF188_18855</name>
</gene>
<feature type="transmembrane region" description="Helical" evidence="1">
    <location>
        <begin position="38"/>
        <end position="56"/>
    </location>
</feature>
<proteinExistence type="predicted"/>
<feature type="transmembrane region" description="Helical" evidence="1">
    <location>
        <begin position="94"/>
        <end position="111"/>
    </location>
</feature>
<keyword evidence="3" id="KW-1185">Reference proteome</keyword>
<dbReference type="Proteomes" id="UP000598426">
    <property type="component" value="Unassembled WGS sequence"/>
</dbReference>
<accession>A0ABR8NTH9</accession>
<evidence type="ECO:0000313" key="3">
    <source>
        <dbReference type="Proteomes" id="UP000598426"/>
    </source>
</evidence>
<evidence type="ECO:0000313" key="2">
    <source>
        <dbReference type="EMBL" id="MBD3943757.1"/>
    </source>
</evidence>
<comment type="caution">
    <text evidence="2">The sequence shown here is derived from an EMBL/GenBank/DDBJ whole genome shotgun (WGS) entry which is preliminary data.</text>
</comment>
<reference evidence="2 3" key="1">
    <citation type="submission" date="2020-09" db="EMBL/GenBank/DDBJ databases">
        <title>Isolation and identification of active actinomycetes.</title>
        <authorList>
            <person name="Li X."/>
        </authorList>
    </citation>
    <scope>NUCLEOTIDE SEQUENCE [LARGE SCALE GENOMIC DNA]</scope>
    <source>
        <strain evidence="2 3">NEAU-LLC</strain>
    </source>
</reference>
<feature type="transmembrane region" description="Helical" evidence="1">
    <location>
        <begin position="123"/>
        <end position="142"/>
    </location>
</feature>